<sequence>MPVAPGARLRNNTSGCEVVVVKAPTQAGELSCAGVVMTTDAREGSPTAGAGEVIALGKRYSNDEVGIEVLVVAPGEGPLTFEGAELSQKQASALPASD</sequence>
<organism evidence="3">
    <name type="scientific">freshwater metagenome</name>
    <dbReference type="NCBI Taxonomy" id="449393"/>
    <lineage>
        <taxon>unclassified sequences</taxon>
        <taxon>metagenomes</taxon>
        <taxon>ecological metagenomes</taxon>
    </lineage>
</organism>
<dbReference type="EMBL" id="CAFBMO010000005">
    <property type="protein sequence ID" value="CAB4896789.1"/>
    <property type="molecule type" value="Genomic_DNA"/>
</dbReference>
<dbReference type="EMBL" id="CAEZWR010000027">
    <property type="protein sequence ID" value="CAB4657975.1"/>
    <property type="molecule type" value="Genomic_DNA"/>
</dbReference>
<reference evidence="3" key="1">
    <citation type="submission" date="2020-05" db="EMBL/GenBank/DDBJ databases">
        <authorList>
            <person name="Chiriac C."/>
            <person name="Salcher M."/>
            <person name="Ghai R."/>
            <person name="Kavagutti S V."/>
        </authorList>
    </citation>
    <scope>NUCLEOTIDE SEQUENCE</scope>
</reference>
<accession>A0A6J7FYV1</accession>
<evidence type="ECO:0000313" key="3">
    <source>
        <dbReference type="EMBL" id="CAB4896789.1"/>
    </source>
</evidence>
<dbReference type="AlphaFoldDB" id="A0A6J7FYV1"/>
<proteinExistence type="predicted"/>
<name>A0A6J7FYV1_9ZZZZ</name>
<dbReference type="EMBL" id="CAEZVB010000057">
    <property type="protein sequence ID" value="CAB4624924.1"/>
    <property type="molecule type" value="Genomic_DNA"/>
</dbReference>
<gene>
    <name evidence="1" type="ORF">UFOPK1908_01113</name>
    <name evidence="2" type="ORF">UFOPK2282_00352</name>
    <name evidence="3" type="ORF">UFOPK3576_00235</name>
</gene>
<evidence type="ECO:0000313" key="1">
    <source>
        <dbReference type="EMBL" id="CAB4624924.1"/>
    </source>
</evidence>
<evidence type="ECO:0000313" key="2">
    <source>
        <dbReference type="EMBL" id="CAB4657975.1"/>
    </source>
</evidence>
<protein>
    <submittedName>
        <fullName evidence="3">Unannotated protein</fullName>
    </submittedName>
</protein>